<accession>A0ACA9UTN7</accession>
<reference evidence="1" key="1">
    <citation type="submission" date="2020-04" db="EMBL/GenBank/DDBJ databases">
        <authorList>
            <person name="Broberg M."/>
        </authorList>
    </citation>
    <scope>NUCLEOTIDE SEQUENCE</scope>
</reference>
<evidence type="ECO:0000313" key="2">
    <source>
        <dbReference type="Proteomes" id="UP000836387"/>
    </source>
</evidence>
<evidence type="ECO:0000313" key="1">
    <source>
        <dbReference type="EMBL" id="CAG9955624.1"/>
    </source>
</evidence>
<keyword evidence="2" id="KW-1185">Reference proteome</keyword>
<gene>
    <name evidence="1" type="ORF">CRV2_00017414</name>
</gene>
<dbReference type="EMBL" id="CADEHS020000596">
    <property type="protein sequence ID" value="CAG9955624.1"/>
    <property type="molecule type" value="Genomic_DNA"/>
</dbReference>
<proteinExistence type="predicted"/>
<name>A0ACA9UTN7_BIOOC</name>
<reference evidence="1" key="2">
    <citation type="submission" date="2021-10" db="EMBL/GenBank/DDBJ databases">
        <authorList>
            <person name="Piombo E."/>
        </authorList>
    </citation>
    <scope>NUCLEOTIDE SEQUENCE</scope>
</reference>
<organism evidence="1 2">
    <name type="scientific">Clonostachys rosea f. rosea IK726</name>
    <dbReference type="NCBI Taxonomy" id="1349383"/>
    <lineage>
        <taxon>Eukaryota</taxon>
        <taxon>Fungi</taxon>
        <taxon>Dikarya</taxon>
        <taxon>Ascomycota</taxon>
        <taxon>Pezizomycotina</taxon>
        <taxon>Sordariomycetes</taxon>
        <taxon>Hypocreomycetidae</taxon>
        <taxon>Hypocreales</taxon>
        <taxon>Bionectriaceae</taxon>
        <taxon>Clonostachys</taxon>
    </lineage>
</organism>
<protein>
    <submittedName>
        <fullName evidence="1">Uncharacterized protein</fullName>
    </submittedName>
</protein>
<comment type="caution">
    <text evidence="1">The sequence shown here is derived from an EMBL/GenBank/DDBJ whole genome shotgun (WGS) entry which is preliminary data.</text>
</comment>
<dbReference type="Proteomes" id="UP000836387">
    <property type="component" value="Unassembled WGS sequence"/>
</dbReference>
<sequence length="155" mass="17402">MLTSQWHNAILVPWYGLRSPDIDGEPVLGPNDLLTLVTFNIAYDTGIFSIERQRINLPGICLFLSYTGARPAEIQKPKDGSHEEFWDERGGFPDDEEPNGTVPDIATRILEENLTQETEGLRHPETHEDVLAMGIRLVHHKGADNKLKPYVTAPC</sequence>